<accession>A0A6A6SGR5</accession>
<sequence length="847" mass="95814">MEAPPILRLPDEILLRISARLVNPFQNVRAEKLLEEGPTDYYHDLNNVALLCRRLSSIVREVMLADPVVPFTKLDRLVRVYLEYPELAPKTHSLEVVCGFKESLNQKGDHHGWPNMVSGFKDECIDTIRKQTMDEKHKSDWISDLDGWKDDYEASRGSDQIVADFEAQDPYFGLLLVLLPNLQRLLLGTLNTTRIPALMDLLWECQPTVLSGNMSVTHEAWHHGYLMDAFLTAAPRLKQLETPLHWTNHGFTMKSYHNTPDIKMLHPFSKLQSLTIPVEIIAAMPGSKDVVMEELWPTILFPATLEHLDIVVGSADMTPLVNLPNEILLNIANHLLATDLCNLARTCNTLRPVAEKELYQNVVVPSPQTRDRGYRPDFINRICPLVITLLNRPDLAKIVRSVLVCVGKRSKTFTPEERYMAKYDKIIQAFCSECSSGRDSLGDNYIRLRRSRAWSSSLRDKSTKPWLGIMLLLLHNLDALSITFFSSIVDFANDPVCDDCSYDTCDLSELFGGGPNFDPYLVPGLRKVRALNLLARAVSMPWFQLPSLQSLLLWPHITLLGAGAYKLPEKLLYKTPKIKEISAMCWTRCLLDGEAQWGLGATGLLALEPFRSAQSVTLYLHNNVYRHGMSTGMHDKVFLTARQPGDCAALVARLTPLIPTIESLCIQFPEYAFGRHKNVQCLRNIETLSQLQHFKCLKYISIPQPLLYKSPASRIRRPITKVLPASLESICVTFPTLEIRGLLTELLQCQIDHFRNLKEVELETSIDCGEDFGVLDGDDHAIWDDLKEAGIVVYITHDPGDVKPEWYEGVKAKNVGKVADWIETLDKPEEPDIVGFTPFWDGVNVDI</sequence>
<dbReference type="Proteomes" id="UP000799753">
    <property type="component" value="Unassembled WGS sequence"/>
</dbReference>
<dbReference type="Pfam" id="PF12937">
    <property type="entry name" value="F-box-like"/>
    <property type="match status" value="1"/>
</dbReference>
<dbReference type="EMBL" id="MU006776">
    <property type="protein sequence ID" value="KAF2646512.1"/>
    <property type="molecule type" value="Genomic_DNA"/>
</dbReference>
<name>A0A6A6SGR5_9PLEO</name>
<proteinExistence type="predicted"/>
<evidence type="ECO:0000313" key="3">
    <source>
        <dbReference type="Proteomes" id="UP000799753"/>
    </source>
</evidence>
<dbReference type="InterPro" id="IPR036047">
    <property type="entry name" value="F-box-like_dom_sf"/>
</dbReference>
<dbReference type="CDD" id="cd09917">
    <property type="entry name" value="F-box_SF"/>
    <property type="match status" value="1"/>
</dbReference>
<dbReference type="Gene3D" id="1.20.1280.50">
    <property type="match status" value="1"/>
</dbReference>
<dbReference type="AlphaFoldDB" id="A0A6A6SGR5"/>
<organism evidence="2 3">
    <name type="scientific">Massarina eburnea CBS 473.64</name>
    <dbReference type="NCBI Taxonomy" id="1395130"/>
    <lineage>
        <taxon>Eukaryota</taxon>
        <taxon>Fungi</taxon>
        <taxon>Dikarya</taxon>
        <taxon>Ascomycota</taxon>
        <taxon>Pezizomycotina</taxon>
        <taxon>Dothideomycetes</taxon>
        <taxon>Pleosporomycetidae</taxon>
        <taxon>Pleosporales</taxon>
        <taxon>Massarineae</taxon>
        <taxon>Massarinaceae</taxon>
        <taxon>Massarina</taxon>
    </lineage>
</organism>
<protein>
    <recommendedName>
        <fullName evidence="1">F-box domain-containing protein</fullName>
    </recommendedName>
</protein>
<dbReference type="OrthoDB" id="3750626at2759"/>
<gene>
    <name evidence="2" type="ORF">P280DRAFT_544860</name>
</gene>
<reference evidence="2" key="1">
    <citation type="journal article" date="2020" name="Stud. Mycol.">
        <title>101 Dothideomycetes genomes: a test case for predicting lifestyles and emergence of pathogens.</title>
        <authorList>
            <person name="Haridas S."/>
            <person name="Albert R."/>
            <person name="Binder M."/>
            <person name="Bloem J."/>
            <person name="Labutti K."/>
            <person name="Salamov A."/>
            <person name="Andreopoulos B."/>
            <person name="Baker S."/>
            <person name="Barry K."/>
            <person name="Bills G."/>
            <person name="Bluhm B."/>
            <person name="Cannon C."/>
            <person name="Castanera R."/>
            <person name="Culley D."/>
            <person name="Daum C."/>
            <person name="Ezra D."/>
            <person name="Gonzalez J."/>
            <person name="Henrissat B."/>
            <person name="Kuo A."/>
            <person name="Liang C."/>
            <person name="Lipzen A."/>
            <person name="Lutzoni F."/>
            <person name="Magnuson J."/>
            <person name="Mondo S."/>
            <person name="Nolan M."/>
            <person name="Ohm R."/>
            <person name="Pangilinan J."/>
            <person name="Park H.-J."/>
            <person name="Ramirez L."/>
            <person name="Alfaro M."/>
            <person name="Sun H."/>
            <person name="Tritt A."/>
            <person name="Yoshinaga Y."/>
            <person name="Zwiers L.-H."/>
            <person name="Turgeon B."/>
            <person name="Goodwin S."/>
            <person name="Spatafora J."/>
            <person name="Crous P."/>
            <person name="Grigoriev I."/>
        </authorList>
    </citation>
    <scope>NUCLEOTIDE SEQUENCE</scope>
    <source>
        <strain evidence="2">CBS 473.64</strain>
    </source>
</reference>
<dbReference type="PROSITE" id="PS50181">
    <property type="entry name" value="FBOX"/>
    <property type="match status" value="1"/>
</dbReference>
<feature type="domain" description="F-box" evidence="1">
    <location>
        <begin position="317"/>
        <end position="362"/>
    </location>
</feature>
<evidence type="ECO:0000259" key="1">
    <source>
        <dbReference type="PROSITE" id="PS50181"/>
    </source>
</evidence>
<evidence type="ECO:0000313" key="2">
    <source>
        <dbReference type="EMBL" id="KAF2646512.1"/>
    </source>
</evidence>
<dbReference type="InterPro" id="IPR001810">
    <property type="entry name" value="F-box_dom"/>
</dbReference>
<keyword evidence="3" id="KW-1185">Reference proteome</keyword>
<dbReference type="SUPFAM" id="SSF81383">
    <property type="entry name" value="F-box domain"/>
    <property type="match status" value="1"/>
</dbReference>